<reference evidence="1" key="1">
    <citation type="submission" date="2021-09" db="EMBL/GenBank/DDBJ databases">
        <title>Network and meta-omics reveal the key degrader and cooperation patterns in an efficient 1,4-dioxane-degrading microbial community.</title>
        <authorList>
            <person name="Dai C."/>
        </authorList>
    </citation>
    <scope>NUCLEOTIDE SEQUENCE</scope>
    <source>
        <strain evidence="1">ZM13</strain>
        <plasmid evidence="1">pA</plasmid>
    </source>
</reference>
<accession>A0A9E7CYD6</accession>
<dbReference type="AlphaFoldDB" id="A0A9E7CYD6"/>
<dbReference type="Proteomes" id="UP000831684">
    <property type="component" value="Plasmid pA"/>
</dbReference>
<protein>
    <submittedName>
        <fullName evidence="1">Uncharacterized protein</fullName>
    </submittedName>
</protein>
<organism evidence="1 2">
    <name type="scientific">Ancylobacter polymorphus</name>
    <dbReference type="NCBI Taxonomy" id="223390"/>
    <lineage>
        <taxon>Bacteria</taxon>
        <taxon>Pseudomonadati</taxon>
        <taxon>Pseudomonadota</taxon>
        <taxon>Alphaproteobacteria</taxon>
        <taxon>Hyphomicrobiales</taxon>
        <taxon>Xanthobacteraceae</taxon>
        <taxon>Ancylobacter</taxon>
    </lineage>
</organism>
<gene>
    <name evidence="1" type="ORF">K9D25_21185</name>
</gene>
<dbReference type="RefSeq" id="WP_244451083.1">
    <property type="nucleotide sequence ID" value="NZ_CP083240.1"/>
</dbReference>
<keyword evidence="1" id="KW-0614">Plasmid</keyword>
<proteinExistence type="predicted"/>
<geneLocation type="plasmid" evidence="1 2">
    <name>pA</name>
</geneLocation>
<evidence type="ECO:0000313" key="1">
    <source>
        <dbReference type="EMBL" id="UOK73404.1"/>
    </source>
</evidence>
<name>A0A9E7CYD6_9HYPH</name>
<dbReference type="KEGG" id="apol:K9D25_21185"/>
<sequence>MVELKRPLQPLNEDVLGQIRKYAKAVALDVRFKHSNVEWDFVAISNNFTPDAELEARMAGKPRGLIMELDDPIRIRVWAKTWGQIIQEAEGRLTFYKRRLEYQASDEEALAYLRAIDAAYLSEAVKARIAELDGGEAADEPKAIG</sequence>
<dbReference type="EMBL" id="CP083240">
    <property type="protein sequence ID" value="UOK73404.1"/>
    <property type="molecule type" value="Genomic_DNA"/>
</dbReference>
<evidence type="ECO:0000313" key="2">
    <source>
        <dbReference type="Proteomes" id="UP000831684"/>
    </source>
</evidence>